<dbReference type="RefSeq" id="WP_136783458.1">
    <property type="nucleotide sequence ID" value="NZ_SWCO01000011.1"/>
</dbReference>
<keyword evidence="1" id="KW-1133">Transmembrane helix</keyword>
<feature type="transmembrane region" description="Helical" evidence="1">
    <location>
        <begin position="87"/>
        <end position="107"/>
    </location>
</feature>
<evidence type="ECO:0000256" key="1">
    <source>
        <dbReference type="SAM" id="Phobius"/>
    </source>
</evidence>
<name>A0A4U0Z8X8_9ALTE</name>
<organism evidence="2 3">
    <name type="scientific">Alteromonas portus</name>
    <dbReference type="NCBI Taxonomy" id="2565549"/>
    <lineage>
        <taxon>Bacteria</taxon>
        <taxon>Pseudomonadati</taxon>
        <taxon>Pseudomonadota</taxon>
        <taxon>Gammaproteobacteria</taxon>
        <taxon>Alteromonadales</taxon>
        <taxon>Alteromonadaceae</taxon>
        <taxon>Alteromonas/Salinimonas group</taxon>
        <taxon>Alteromonas</taxon>
    </lineage>
</organism>
<reference evidence="2 3" key="1">
    <citation type="submission" date="2019-04" db="EMBL/GenBank/DDBJ databases">
        <title>Alteromonas portus sp. nov., an alginate lyase-excreting marine bacterium.</title>
        <authorList>
            <person name="Huang H."/>
            <person name="Mo K."/>
            <person name="Bao S."/>
        </authorList>
    </citation>
    <scope>NUCLEOTIDE SEQUENCE [LARGE SCALE GENOMIC DNA]</scope>
    <source>
        <strain evidence="2 3">HB161718</strain>
    </source>
</reference>
<evidence type="ECO:0000313" key="2">
    <source>
        <dbReference type="EMBL" id="TKB01077.1"/>
    </source>
</evidence>
<keyword evidence="1" id="KW-0472">Membrane</keyword>
<proteinExistence type="predicted"/>
<evidence type="ECO:0000313" key="3">
    <source>
        <dbReference type="Proteomes" id="UP000305471"/>
    </source>
</evidence>
<dbReference type="AlphaFoldDB" id="A0A4U0Z8X8"/>
<protein>
    <recommendedName>
        <fullName evidence="4">DUF2937 family protein</fullName>
    </recommendedName>
</protein>
<dbReference type="EMBL" id="SWCO01000011">
    <property type="protein sequence ID" value="TKB01077.1"/>
    <property type="molecule type" value="Genomic_DNA"/>
</dbReference>
<comment type="caution">
    <text evidence="2">The sequence shown here is derived from an EMBL/GenBank/DDBJ whole genome shotgun (WGS) entry which is preliminary data.</text>
</comment>
<accession>A0A4U0Z8X8</accession>
<dbReference type="Proteomes" id="UP000305471">
    <property type="component" value="Unassembled WGS sequence"/>
</dbReference>
<keyword evidence="3" id="KW-1185">Reference proteome</keyword>
<gene>
    <name evidence="2" type="ORF">E5672_17770</name>
</gene>
<evidence type="ECO:0008006" key="4">
    <source>
        <dbReference type="Google" id="ProtNLM"/>
    </source>
</evidence>
<sequence>MSQKFLWASFVLLVVFCIFFLLAPSKMADALSLGTQLKMIEERSQALEQMVVKPNYRMDSQVVAGLLRFELEQSKQYFEDTKSVLRIQFWLGLVLGGLLLVHLSALLHTRKYKQ</sequence>
<keyword evidence="1" id="KW-0812">Transmembrane</keyword>